<evidence type="ECO:0000313" key="4">
    <source>
        <dbReference type="RefSeq" id="XP_016933977.2"/>
    </source>
</evidence>
<evidence type="ECO:0000313" key="3">
    <source>
        <dbReference type="Proteomes" id="UP001652628"/>
    </source>
</evidence>
<proteinExistence type="predicted"/>
<sequence>MPNSKVVGTDRRKNNSHASLLLTTSSTHVQHVESRTSLHQRNVRDGSNSRDLSGSGNKDEHDQNSSLLSNDFVLMLDCAPSPEEAFCEQSKDFRTAWLWFNKLTTMHCNTLYDLRMRNAYMSHFIVGLNQKHLTGIFEEPPPAELIWVNFSENQAAPQSVNHSLLTTATAMQRSCELTQSSQAAPASTSSCGCSGHRTSEYWDSFSGRHSGGTTESSPKSPISKRRQLLRTVPTTSDEEIHQIFRNNRANFGLSRSSTCTHLTRSRSLSSSARFRPRNKIPNAFRNSDSRKSPEEARKRMIKLMELIRKELRGEPDLESKDILEAELKRYGEFFEQHMQDNSDFESHLEKNSNSERVHLLLNMQTDLIRMLKEDLAL</sequence>
<feature type="compositionally biased region" description="Basic and acidic residues" evidence="1">
    <location>
        <begin position="31"/>
        <end position="48"/>
    </location>
</feature>
<organism evidence="3 4">
    <name type="scientific">Drosophila suzukii</name>
    <name type="common">Spotted-wing drosophila fruit fly</name>
    <dbReference type="NCBI Taxonomy" id="28584"/>
    <lineage>
        <taxon>Eukaryota</taxon>
        <taxon>Metazoa</taxon>
        <taxon>Ecdysozoa</taxon>
        <taxon>Arthropoda</taxon>
        <taxon>Hexapoda</taxon>
        <taxon>Insecta</taxon>
        <taxon>Pterygota</taxon>
        <taxon>Neoptera</taxon>
        <taxon>Endopterygota</taxon>
        <taxon>Diptera</taxon>
        <taxon>Brachycera</taxon>
        <taxon>Muscomorpha</taxon>
        <taxon>Ephydroidea</taxon>
        <taxon>Drosophilidae</taxon>
        <taxon>Drosophila</taxon>
        <taxon>Sophophora</taxon>
    </lineage>
</organism>
<name>A0AB39ZEB2_DROSZ</name>
<dbReference type="Proteomes" id="UP001652628">
    <property type="component" value="Chromosome 3"/>
</dbReference>
<evidence type="ECO:0000256" key="1">
    <source>
        <dbReference type="SAM" id="MobiDB-lite"/>
    </source>
</evidence>
<gene>
    <name evidence="4" type="primary">LOC108012949</name>
</gene>
<reference evidence="4" key="1">
    <citation type="submission" date="2025-08" db="UniProtKB">
        <authorList>
            <consortium name="RefSeq"/>
        </authorList>
    </citation>
    <scope>IDENTIFICATION</scope>
</reference>
<accession>A0AB39ZEB2</accession>
<dbReference type="InterPro" id="IPR027831">
    <property type="entry name" value="DUF4485"/>
</dbReference>
<evidence type="ECO:0000259" key="2">
    <source>
        <dbReference type="Pfam" id="PF14846"/>
    </source>
</evidence>
<dbReference type="Pfam" id="PF14846">
    <property type="entry name" value="DUF4485"/>
    <property type="match status" value="1"/>
</dbReference>
<dbReference type="GeneID" id="108012949"/>
<protein>
    <recommendedName>
        <fullName evidence="2">DUF4485 domain-containing protein</fullName>
    </recommendedName>
</protein>
<keyword evidence="3" id="KW-1185">Reference proteome</keyword>
<feature type="domain" description="DUF4485" evidence="2">
    <location>
        <begin position="92"/>
        <end position="143"/>
    </location>
</feature>
<feature type="region of interest" description="Disordered" evidence="1">
    <location>
        <begin position="204"/>
        <end position="236"/>
    </location>
</feature>
<dbReference type="RefSeq" id="XP_016933977.2">
    <property type="nucleotide sequence ID" value="XM_017078488.4"/>
</dbReference>
<feature type="compositionally biased region" description="Polar residues" evidence="1">
    <location>
        <begin position="211"/>
        <end position="220"/>
    </location>
</feature>
<feature type="region of interest" description="Disordered" evidence="1">
    <location>
        <begin position="31"/>
        <end position="64"/>
    </location>
</feature>
<dbReference type="AlphaFoldDB" id="A0AB39ZEB2"/>